<proteinExistence type="predicted"/>
<dbReference type="EMBL" id="GBXM01033587">
    <property type="protein sequence ID" value="JAH74990.1"/>
    <property type="molecule type" value="Transcribed_RNA"/>
</dbReference>
<reference evidence="1" key="2">
    <citation type="journal article" date="2015" name="Fish Shellfish Immunol.">
        <title>Early steps in the European eel (Anguilla anguilla)-Vibrio vulnificus interaction in the gills: Role of the RtxA13 toxin.</title>
        <authorList>
            <person name="Callol A."/>
            <person name="Pajuelo D."/>
            <person name="Ebbesson L."/>
            <person name="Teles M."/>
            <person name="MacKenzie S."/>
            <person name="Amaro C."/>
        </authorList>
    </citation>
    <scope>NUCLEOTIDE SEQUENCE</scope>
</reference>
<name>A0A0E9VC06_ANGAN</name>
<dbReference type="AlphaFoldDB" id="A0A0E9VC06"/>
<reference evidence="1" key="1">
    <citation type="submission" date="2014-11" db="EMBL/GenBank/DDBJ databases">
        <authorList>
            <person name="Amaro Gonzalez C."/>
        </authorList>
    </citation>
    <scope>NUCLEOTIDE SEQUENCE</scope>
</reference>
<protein>
    <submittedName>
        <fullName evidence="1">Uncharacterized protein</fullName>
    </submittedName>
</protein>
<organism evidence="1">
    <name type="scientific">Anguilla anguilla</name>
    <name type="common">European freshwater eel</name>
    <name type="synonym">Muraena anguilla</name>
    <dbReference type="NCBI Taxonomy" id="7936"/>
    <lineage>
        <taxon>Eukaryota</taxon>
        <taxon>Metazoa</taxon>
        <taxon>Chordata</taxon>
        <taxon>Craniata</taxon>
        <taxon>Vertebrata</taxon>
        <taxon>Euteleostomi</taxon>
        <taxon>Actinopterygii</taxon>
        <taxon>Neopterygii</taxon>
        <taxon>Teleostei</taxon>
        <taxon>Anguilliformes</taxon>
        <taxon>Anguillidae</taxon>
        <taxon>Anguilla</taxon>
    </lineage>
</organism>
<sequence length="66" mass="7600">MFMHSYLPDCKTDYMFVMLETTPCGKITVSQCCWWDRRLLHLASEVIKAVAYKVAVLTHKLFSGGK</sequence>
<evidence type="ECO:0000313" key="1">
    <source>
        <dbReference type="EMBL" id="JAH74990.1"/>
    </source>
</evidence>
<accession>A0A0E9VC06</accession>